<dbReference type="AlphaFoldDB" id="A0A4P6LZU5"/>
<dbReference type="PANTHER" id="PTHR40111">
    <property type="entry name" value="CEPHALOSPORIN-C DEACETYLASE"/>
    <property type="match status" value="1"/>
</dbReference>
<dbReference type="KEGG" id="bpro:PMF13cell1_02357"/>
<dbReference type="EMBL" id="CP035945">
    <property type="protein sequence ID" value="QBE96810.1"/>
    <property type="molecule type" value="Genomic_DNA"/>
</dbReference>
<dbReference type="Gene3D" id="3.40.50.1820">
    <property type="entry name" value="alpha/beta hydrolase"/>
    <property type="match status" value="1"/>
</dbReference>
<feature type="active site" description="Nucleophile" evidence="1">
    <location>
        <position position="183"/>
    </location>
</feature>
<accession>A0A4P6LZU5</accession>
<dbReference type="GO" id="GO:0047739">
    <property type="term" value="F:cephalosporin-C deacetylase activity"/>
    <property type="evidence" value="ECO:0007669"/>
    <property type="project" value="UniProtKB-EC"/>
</dbReference>
<dbReference type="Proteomes" id="UP000289794">
    <property type="component" value="Chromosome"/>
</dbReference>
<proteinExistence type="predicted"/>
<evidence type="ECO:0000256" key="1">
    <source>
        <dbReference type="PIRSR" id="PIRSR639069-1"/>
    </source>
</evidence>
<evidence type="ECO:0000313" key="4">
    <source>
        <dbReference type="EMBL" id="QBE96810.1"/>
    </source>
</evidence>
<gene>
    <name evidence="4" type="primary">cah</name>
    <name evidence="4" type="ORF">PMF13cell1_02357</name>
</gene>
<evidence type="ECO:0000259" key="3">
    <source>
        <dbReference type="Pfam" id="PF05448"/>
    </source>
</evidence>
<protein>
    <submittedName>
        <fullName evidence="4">Cephalosporin-C deacetylase</fullName>
        <ecNumber evidence="4">3.1.1.41</ecNumber>
    </submittedName>
</protein>
<dbReference type="GO" id="GO:0005976">
    <property type="term" value="P:polysaccharide metabolic process"/>
    <property type="evidence" value="ECO:0007669"/>
    <property type="project" value="TreeGrafter"/>
</dbReference>
<organism evidence="4 5">
    <name type="scientific">Blautia producta</name>
    <dbReference type="NCBI Taxonomy" id="33035"/>
    <lineage>
        <taxon>Bacteria</taxon>
        <taxon>Bacillati</taxon>
        <taxon>Bacillota</taxon>
        <taxon>Clostridia</taxon>
        <taxon>Lachnospirales</taxon>
        <taxon>Lachnospiraceae</taxon>
        <taxon>Blautia</taxon>
    </lineage>
</organism>
<dbReference type="Pfam" id="PF05448">
    <property type="entry name" value="AXE1"/>
    <property type="match status" value="1"/>
</dbReference>
<keyword evidence="4" id="KW-0378">Hydrolase</keyword>
<evidence type="ECO:0000313" key="5">
    <source>
        <dbReference type="Proteomes" id="UP000289794"/>
    </source>
</evidence>
<dbReference type="InterPro" id="IPR029058">
    <property type="entry name" value="AB_hydrolase_fold"/>
</dbReference>
<dbReference type="InterPro" id="IPR008391">
    <property type="entry name" value="AXE1_dom"/>
</dbReference>
<feature type="domain" description="Acetyl xylan esterase" evidence="3">
    <location>
        <begin position="5"/>
        <end position="318"/>
    </location>
</feature>
<feature type="active site" description="Charge relay system" evidence="1">
    <location>
        <position position="302"/>
    </location>
</feature>
<dbReference type="EC" id="3.1.1.41" evidence="4"/>
<dbReference type="PANTHER" id="PTHR40111:SF1">
    <property type="entry name" value="CEPHALOSPORIN-C DEACETYLASE"/>
    <property type="match status" value="1"/>
</dbReference>
<dbReference type="InterPro" id="IPR039069">
    <property type="entry name" value="CE7"/>
</dbReference>
<feature type="binding site" evidence="2">
    <location>
        <position position="92"/>
    </location>
    <ligand>
        <name>substrate</name>
    </ligand>
</feature>
<feature type="active site" description="Charge relay system" evidence="1">
    <location>
        <position position="273"/>
    </location>
</feature>
<evidence type="ECO:0000256" key="2">
    <source>
        <dbReference type="PIRSR" id="PIRSR639069-2"/>
    </source>
</evidence>
<dbReference type="SUPFAM" id="SSF53474">
    <property type="entry name" value="alpha/beta-Hydrolases"/>
    <property type="match status" value="1"/>
</dbReference>
<sequence length="320" mass="36333">MKTYQNLLKELETYTGIGEKPADFTDYWRDALEELDHTDPKVSLEKAEFQGTHTECFHLYFTGVGGSRIHAQYLRPQNPSHPIPALLQFHGYRWNAGDWCEKMAYTDMGFAVASMDCRGQGGLSEDLGCVHGTTVTGHVIRGITDHKKKLIYRQIFLDTALLARILMHFEEIDGERIGAFGTSQGGALSVACAALTPQIKKIAPCSPFLSDYQGACRRQECQGAYLELWEYFRIQDPCHEHEKEFFDQLQYIDIRHLAPWVKADVLWGIGLEDKACPPSTQFAAYNALTSVKKMVVYPEYGHETFPGFQDKMIQFMAELL</sequence>
<name>A0A4P6LZU5_9FIRM</name>
<dbReference type="RefSeq" id="WP_130180833.1">
    <property type="nucleotide sequence ID" value="NZ_CP035945.1"/>
</dbReference>
<reference evidence="4 5" key="1">
    <citation type="submission" date="2019-01" db="EMBL/GenBank/DDBJ databases">
        <title>PMF-metabolizing Aryl O-demethylase.</title>
        <authorList>
            <person name="Kim M."/>
        </authorList>
    </citation>
    <scope>NUCLEOTIDE SEQUENCE [LARGE SCALE GENOMIC DNA]</scope>
    <source>
        <strain evidence="4 5">PMF1</strain>
    </source>
</reference>